<dbReference type="GO" id="GO:0032993">
    <property type="term" value="C:protein-DNA complex"/>
    <property type="evidence" value="ECO:0007669"/>
    <property type="project" value="TreeGrafter"/>
</dbReference>
<accession>A0A1U7J9M0</accession>
<dbReference type="PROSITE" id="PS51755">
    <property type="entry name" value="OMPR_PHOB"/>
    <property type="match status" value="1"/>
</dbReference>
<dbReference type="FunFam" id="1.10.10.10:FF:000005">
    <property type="entry name" value="Two-component system response regulator"/>
    <property type="match status" value="1"/>
</dbReference>
<dbReference type="InterPro" id="IPR001789">
    <property type="entry name" value="Sig_transdc_resp-reg_receiver"/>
</dbReference>
<dbReference type="OrthoDB" id="9802426at2"/>
<dbReference type="SMART" id="SM00448">
    <property type="entry name" value="REC"/>
    <property type="match status" value="1"/>
</dbReference>
<dbReference type="SMART" id="SM00862">
    <property type="entry name" value="Trans_reg_C"/>
    <property type="match status" value="1"/>
</dbReference>
<evidence type="ECO:0000256" key="7">
    <source>
        <dbReference type="PROSITE-ProRule" id="PRU01091"/>
    </source>
</evidence>
<dbReference type="STRING" id="549789.NIES30_05555"/>
<evidence type="ECO:0000313" key="11">
    <source>
        <dbReference type="Proteomes" id="UP000185557"/>
    </source>
</evidence>
<evidence type="ECO:0000256" key="6">
    <source>
        <dbReference type="PROSITE-ProRule" id="PRU00169"/>
    </source>
</evidence>
<evidence type="ECO:0000256" key="3">
    <source>
        <dbReference type="ARBA" id="ARBA00023015"/>
    </source>
</evidence>
<evidence type="ECO:0000313" key="10">
    <source>
        <dbReference type="EMBL" id="OKH50164.1"/>
    </source>
</evidence>
<dbReference type="GO" id="GO:0005829">
    <property type="term" value="C:cytosol"/>
    <property type="evidence" value="ECO:0007669"/>
    <property type="project" value="TreeGrafter"/>
</dbReference>
<keyword evidence="11" id="KW-1185">Reference proteome</keyword>
<keyword evidence="5" id="KW-0804">Transcription</keyword>
<dbReference type="PANTHER" id="PTHR48111:SF22">
    <property type="entry name" value="REGULATOR OF RPOS"/>
    <property type="match status" value="1"/>
</dbReference>
<protein>
    <recommendedName>
        <fullName evidence="12">DNA-binding response regulator</fullName>
    </recommendedName>
</protein>
<keyword evidence="3" id="KW-0805">Transcription regulation</keyword>
<proteinExistence type="predicted"/>
<dbReference type="AlphaFoldDB" id="A0A1U7J9M0"/>
<evidence type="ECO:0000256" key="4">
    <source>
        <dbReference type="ARBA" id="ARBA00023125"/>
    </source>
</evidence>
<comment type="caution">
    <text evidence="6">Lacks conserved residue(s) required for the propagation of feature annotation.</text>
</comment>
<dbReference type="InterPro" id="IPR016032">
    <property type="entry name" value="Sig_transdc_resp-reg_C-effctor"/>
</dbReference>
<feature type="domain" description="Response regulatory" evidence="8">
    <location>
        <begin position="4"/>
        <end position="118"/>
    </location>
</feature>
<keyword evidence="1" id="KW-0597">Phosphoprotein</keyword>
<dbReference type="RefSeq" id="WP_073607404.1">
    <property type="nucleotide sequence ID" value="NZ_MRCG01000002.1"/>
</dbReference>
<evidence type="ECO:0000259" key="8">
    <source>
        <dbReference type="PROSITE" id="PS50110"/>
    </source>
</evidence>
<dbReference type="InterPro" id="IPR039420">
    <property type="entry name" value="WalR-like"/>
</dbReference>
<reference evidence="10 11" key="1">
    <citation type="submission" date="2016-11" db="EMBL/GenBank/DDBJ databases">
        <title>Draft Genome Sequences of Nine Cyanobacterial Strains from Diverse Habitats.</title>
        <authorList>
            <person name="Zhu T."/>
            <person name="Hou S."/>
            <person name="Lu X."/>
            <person name="Hess W.R."/>
        </authorList>
    </citation>
    <scope>NUCLEOTIDE SEQUENCE [LARGE SCALE GENOMIC DNA]</scope>
    <source>
        <strain evidence="10 11">NIES-30</strain>
    </source>
</reference>
<dbReference type="InterPro" id="IPR001867">
    <property type="entry name" value="OmpR/PhoB-type_DNA-bd"/>
</dbReference>
<dbReference type="Proteomes" id="UP000185557">
    <property type="component" value="Unassembled WGS sequence"/>
</dbReference>
<dbReference type="SUPFAM" id="SSF46894">
    <property type="entry name" value="C-terminal effector domain of the bipartite response regulators"/>
    <property type="match status" value="1"/>
</dbReference>
<dbReference type="GO" id="GO:0000156">
    <property type="term" value="F:phosphorelay response regulator activity"/>
    <property type="evidence" value="ECO:0007669"/>
    <property type="project" value="TreeGrafter"/>
</dbReference>
<sequence>MAKHILVIENESSFSRLIESELIQESYLVSVFEDGFSGLVNVRQIEPDALIVSSSVSDLTAIDICRRLRATGNPVPILYIDKDTTPQKQAAALEAGADAYVTTPISLDLILAHIKVFLRRNDSEDTSRILVFSDLTLSHYSRTVYRGGHELTLTAKEFDLLAYFLENPKKALKKTQIIDAVWSYDCDLGHESNVLQFYICSLRKKMEDGQKERLIHTIRGFGYILKTAARGRSRNSLTLALA</sequence>
<evidence type="ECO:0000256" key="2">
    <source>
        <dbReference type="ARBA" id="ARBA00023012"/>
    </source>
</evidence>
<feature type="domain" description="OmpR/PhoB-type" evidence="9">
    <location>
        <begin position="127"/>
        <end position="227"/>
    </location>
</feature>
<keyword evidence="2" id="KW-0902">Two-component regulatory system</keyword>
<evidence type="ECO:0000259" key="9">
    <source>
        <dbReference type="PROSITE" id="PS51755"/>
    </source>
</evidence>
<comment type="caution">
    <text evidence="10">The sequence shown here is derived from an EMBL/GenBank/DDBJ whole genome shotgun (WGS) entry which is preliminary data.</text>
</comment>
<name>A0A1U7J9M0_9CYAN</name>
<dbReference type="CDD" id="cd00383">
    <property type="entry name" value="trans_reg_C"/>
    <property type="match status" value="1"/>
</dbReference>
<dbReference type="Gene3D" id="3.40.50.2300">
    <property type="match status" value="1"/>
</dbReference>
<dbReference type="EMBL" id="MRCG01000002">
    <property type="protein sequence ID" value="OKH50164.1"/>
    <property type="molecule type" value="Genomic_DNA"/>
</dbReference>
<dbReference type="Gene3D" id="1.10.10.10">
    <property type="entry name" value="Winged helix-like DNA-binding domain superfamily/Winged helix DNA-binding domain"/>
    <property type="match status" value="1"/>
</dbReference>
<evidence type="ECO:0008006" key="12">
    <source>
        <dbReference type="Google" id="ProtNLM"/>
    </source>
</evidence>
<evidence type="ECO:0000256" key="1">
    <source>
        <dbReference type="ARBA" id="ARBA00022553"/>
    </source>
</evidence>
<keyword evidence="4 7" id="KW-0238">DNA-binding</keyword>
<dbReference type="PROSITE" id="PS50110">
    <property type="entry name" value="RESPONSE_REGULATORY"/>
    <property type="match status" value="1"/>
</dbReference>
<dbReference type="SUPFAM" id="SSF52172">
    <property type="entry name" value="CheY-like"/>
    <property type="match status" value="1"/>
</dbReference>
<evidence type="ECO:0000256" key="5">
    <source>
        <dbReference type="ARBA" id="ARBA00023163"/>
    </source>
</evidence>
<dbReference type="GO" id="GO:0000976">
    <property type="term" value="F:transcription cis-regulatory region binding"/>
    <property type="evidence" value="ECO:0007669"/>
    <property type="project" value="TreeGrafter"/>
</dbReference>
<dbReference type="Pfam" id="PF00486">
    <property type="entry name" value="Trans_reg_C"/>
    <property type="match status" value="1"/>
</dbReference>
<dbReference type="Pfam" id="PF00072">
    <property type="entry name" value="Response_reg"/>
    <property type="match status" value="1"/>
</dbReference>
<dbReference type="PANTHER" id="PTHR48111">
    <property type="entry name" value="REGULATOR OF RPOS"/>
    <property type="match status" value="1"/>
</dbReference>
<dbReference type="GO" id="GO:0006355">
    <property type="term" value="P:regulation of DNA-templated transcription"/>
    <property type="evidence" value="ECO:0007669"/>
    <property type="project" value="InterPro"/>
</dbReference>
<organism evidence="10 11">
    <name type="scientific">Phormidium tenue NIES-30</name>
    <dbReference type="NCBI Taxonomy" id="549789"/>
    <lineage>
        <taxon>Bacteria</taxon>
        <taxon>Bacillati</taxon>
        <taxon>Cyanobacteriota</taxon>
        <taxon>Cyanophyceae</taxon>
        <taxon>Oscillatoriophycideae</taxon>
        <taxon>Oscillatoriales</taxon>
        <taxon>Oscillatoriaceae</taxon>
        <taxon>Phormidium</taxon>
    </lineage>
</organism>
<feature type="DNA-binding region" description="OmpR/PhoB-type" evidence="7">
    <location>
        <begin position="127"/>
        <end position="227"/>
    </location>
</feature>
<gene>
    <name evidence="10" type="ORF">NIES30_05555</name>
</gene>
<dbReference type="InterPro" id="IPR036388">
    <property type="entry name" value="WH-like_DNA-bd_sf"/>
</dbReference>
<dbReference type="InterPro" id="IPR011006">
    <property type="entry name" value="CheY-like_superfamily"/>
</dbReference>